<dbReference type="AlphaFoldDB" id="A0A368JV41"/>
<dbReference type="Pfam" id="PF22725">
    <property type="entry name" value="GFO_IDH_MocA_C3"/>
    <property type="match status" value="1"/>
</dbReference>
<sequence length="370" mass="41856">MSKIKELGLGIIGFGGFGLFAAQHFLQTPNVKLIGIAGSQREEATKAANRFGATHFDTIDELLDQPDLDIVYIATPPFLHYEQSMQALRAGKHVICEKPLAMNAEQGHEMVSFAESKGLLMVTNLMQRYNPMFERVKKLIDKKILGEFLHGYFENYAGDEGLSPQHWFWDRELSGGIFIEHGVHFFDMFAGWLGEGRVEAAQVCKREGSDLEDQVNATVRYGDALVNFYHGFTQVGRMDRQEMRLLFERGDVTLQEWVPTRAVIRGLVDEAGTRALMDLFPGSILDITANYGGKDRAARGRNKDFEIAQQVQISYGFDHQKMHLYGELLRQMFIDQTSAIRYPETHRKITEQNGLVSLLTAVDADRLARS</sequence>
<evidence type="ECO:0000313" key="5">
    <source>
        <dbReference type="EMBL" id="RCR71518.1"/>
    </source>
</evidence>
<keyword evidence="1" id="KW-0560">Oxidoreductase</keyword>
<dbReference type="EMBL" id="QOWE01000001">
    <property type="protein sequence ID" value="RCR71518.1"/>
    <property type="molecule type" value="Genomic_DNA"/>
</dbReference>
<keyword evidence="2" id="KW-0472">Membrane</keyword>
<dbReference type="RefSeq" id="WP_114404051.1">
    <property type="nucleotide sequence ID" value="NZ_QOWE01000001.1"/>
</dbReference>
<feature type="domain" description="GFO/IDH/MocA-like oxidoreductase" evidence="4">
    <location>
        <begin position="133"/>
        <end position="251"/>
    </location>
</feature>
<protein>
    <submittedName>
        <fullName evidence="5">Gfo/Idh/MocA family oxidoreductase</fullName>
    </submittedName>
</protein>
<keyword evidence="6" id="KW-1185">Reference proteome</keyword>
<dbReference type="GO" id="GO:0016491">
    <property type="term" value="F:oxidoreductase activity"/>
    <property type="evidence" value="ECO:0007669"/>
    <property type="project" value="UniProtKB-KW"/>
</dbReference>
<dbReference type="GO" id="GO:0000166">
    <property type="term" value="F:nucleotide binding"/>
    <property type="evidence" value="ECO:0007669"/>
    <property type="project" value="InterPro"/>
</dbReference>
<dbReference type="SUPFAM" id="SSF55347">
    <property type="entry name" value="Glyceraldehyde-3-phosphate dehydrogenase-like, C-terminal domain"/>
    <property type="match status" value="1"/>
</dbReference>
<dbReference type="PANTHER" id="PTHR43818:SF11">
    <property type="entry name" value="BCDNA.GH03377"/>
    <property type="match status" value="1"/>
</dbReference>
<evidence type="ECO:0000313" key="6">
    <source>
        <dbReference type="Proteomes" id="UP000253383"/>
    </source>
</evidence>
<accession>A0A368JV41</accession>
<evidence type="ECO:0000256" key="1">
    <source>
        <dbReference type="ARBA" id="ARBA00023002"/>
    </source>
</evidence>
<comment type="caution">
    <text evidence="5">The sequence shown here is derived from an EMBL/GenBank/DDBJ whole genome shotgun (WGS) entry which is preliminary data.</text>
</comment>
<keyword evidence="2" id="KW-1133">Transmembrane helix</keyword>
<name>A0A368JV41_9BACT</name>
<dbReference type="Pfam" id="PF01408">
    <property type="entry name" value="GFO_IDH_MocA"/>
    <property type="match status" value="1"/>
</dbReference>
<keyword evidence="2" id="KW-0812">Transmembrane</keyword>
<organism evidence="5 6">
    <name type="scientific">Larkinella punicea</name>
    <dbReference type="NCBI Taxonomy" id="2315727"/>
    <lineage>
        <taxon>Bacteria</taxon>
        <taxon>Pseudomonadati</taxon>
        <taxon>Bacteroidota</taxon>
        <taxon>Cytophagia</taxon>
        <taxon>Cytophagales</taxon>
        <taxon>Spirosomataceae</taxon>
        <taxon>Larkinella</taxon>
    </lineage>
</organism>
<dbReference type="InterPro" id="IPR050463">
    <property type="entry name" value="Gfo/Idh/MocA_oxidrdct_glycsds"/>
</dbReference>
<dbReference type="OrthoDB" id="9815825at2"/>
<gene>
    <name evidence="5" type="ORF">DUE52_00895</name>
</gene>
<dbReference type="InterPro" id="IPR055170">
    <property type="entry name" value="GFO_IDH_MocA-like_dom"/>
</dbReference>
<dbReference type="SUPFAM" id="SSF51735">
    <property type="entry name" value="NAD(P)-binding Rossmann-fold domains"/>
    <property type="match status" value="1"/>
</dbReference>
<evidence type="ECO:0000259" key="3">
    <source>
        <dbReference type="Pfam" id="PF01408"/>
    </source>
</evidence>
<dbReference type="InterPro" id="IPR000683">
    <property type="entry name" value="Gfo/Idh/MocA-like_OxRdtase_N"/>
</dbReference>
<feature type="domain" description="Gfo/Idh/MocA-like oxidoreductase N-terminal" evidence="3">
    <location>
        <begin position="9"/>
        <end position="121"/>
    </location>
</feature>
<feature type="transmembrane region" description="Helical" evidence="2">
    <location>
        <begin position="7"/>
        <end position="26"/>
    </location>
</feature>
<dbReference type="InterPro" id="IPR036291">
    <property type="entry name" value="NAD(P)-bd_dom_sf"/>
</dbReference>
<evidence type="ECO:0000259" key="4">
    <source>
        <dbReference type="Pfam" id="PF22725"/>
    </source>
</evidence>
<dbReference type="PANTHER" id="PTHR43818">
    <property type="entry name" value="BCDNA.GH03377"/>
    <property type="match status" value="1"/>
</dbReference>
<dbReference type="Proteomes" id="UP000253383">
    <property type="component" value="Unassembled WGS sequence"/>
</dbReference>
<proteinExistence type="predicted"/>
<dbReference type="Gene3D" id="3.40.50.720">
    <property type="entry name" value="NAD(P)-binding Rossmann-like Domain"/>
    <property type="match status" value="1"/>
</dbReference>
<evidence type="ECO:0000256" key="2">
    <source>
        <dbReference type="SAM" id="Phobius"/>
    </source>
</evidence>
<reference evidence="5 6" key="1">
    <citation type="submission" date="2018-07" db="EMBL/GenBank/DDBJ databases">
        <title>Genome analysis of Larkinella rosea.</title>
        <authorList>
            <person name="Zhou Z."/>
            <person name="Wang G."/>
        </authorList>
    </citation>
    <scope>NUCLEOTIDE SEQUENCE [LARGE SCALE GENOMIC DNA]</scope>
    <source>
        <strain evidence="6">zzj9</strain>
    </source>
</reference>
<dbReference type="Gene3D" id="3.30.360.10">
    <property type="entry name" value="Dihydrodipicolinate Reductase, domain 2"/>
    <property type="match status" value="1"/>
</dbReference>